<comment type="caution">
    <text evidence="2">The sequence shown here is derived from an EMBL/GenBank/DDBJ whole genome shotgun (WGS) entry which is preliminary data.</text>
</comment>
<reference evidence="2 3" key="1">
    <citation type="journal article" date="2021" name="Hortic Res">
        <title>The domestication of Cucurbita argyrosperma as revealed by the genome of its wild relative.</title>
        <authorList>
            <person name="Barrera-Redondo J."/>
            <person name="Sanchez-de la Vega G."/>
            <person name="Aguirre-Liguori J.A."/>
            <person name="Castellanos-Morales G."/>
            <person name="Gutierrez-Guerrero Y.T."/>
            <person name="Aguirre-Dugua X."/>
            <person name="Aguirre-Planter E."/>
            <person name="Tenaillon M.I."/>
            <person name="Lira-Saade R."/>
            <person name="Eguiarte L.E."/>
        </authorList>
    </citation>
    <scope>NUCLEOTIDE SEQUENCE [LARGE SCALE GENOMIC DNA]</scope>
    <source>
        <strain evidence="2">JBR-2021</strain>
    </source>
</reference>
<dbReference type="Proteomes" id="UP000685013">
    <property type="component" value="Chromosome 14"/>
</dbReference>
<organism evidence="2 3">
    <name type="scientific">Cucurbita argyrosperma subsp. sororia</name>
    <dbReference type="NCBI Taxonomy" id="37648"/>
    <lineage>
        <taxon>Eukaryota</taxon>
        <taxon>Viridiplantae</taxon>
        <taxon>Streptophyta</taxon>
        <taxon>Embryophyta</taxon>
        <taxon>Tracheophyta</taxon>
        <taxon>Spermatophyta</taxon>
        <taxon>Magnoliopsida</taxon>
        <taxon>eudicotyledons</taxon>
        <taxon>Gunneridae</taxon>
        <taxon>Pentapetalae</taxon>
        <taxon>rosids</taxon>
        <taxon>fabids</taxon>
        <taxon>Cucurbitales</taxon>
        <taxon>Cucurbitaceae</taxon>
        <taxon>Cucurbiteae</taxon>
        <taxon>Cucurbita</taxon>
    </lineage>
</organism>
<proteinExistence type="predicted"/>
<accession>A0AAV6MH65</accession>
<dbReference type="EMBL" id="JAGKQH010000014">
    <property type="protein sequence ID" value="KAG6581494.1"/>
    <property type="molecule type" value="Genomic_DNA"/>
</dbReference>
<evidence type="ECO:0000256" key="1">
    <source>
        <dbReference type="SAM" id="MobiDB-lite"/>
    </source>
</evidence>
<feature type="region of interest" description="Disordered" evidence="1">
    <location>
        <begin position="1"/>
        <end position="20"/>
    </location>
</feature>
<evidence type="ECO:0000313" key="3">
    <source>
        <dbReference type="Proteomes" id="UP000685013"/>
    </source>
</evidence>
<gene>
    <name evidence="2" type="ORF">SDJN03_21496</name>
</gene>
<keyword evidence="3" id="KW-1185">Reference proteome</keyword>
<protein>
    <submittedName>
        <fullName evidence="2">Uncharacterized protein</fullName>
    </submittedName>
</protein>
<evidence type="ECO:0000313" key="2">
    <source>
        <dbReference type="EMBL" id="KAG6581494.1"/>
    </source>
</evidence>
<feature type="non-terminal residue" evidence="2">
    <location>
        <position position="1"/>
    </location>
</feature>
<dbReference type="AlphaFoldDB" id="A0AAV6MH65"/>
<feature type="compositionally biased region" description="Basic residues" evidence="1">
    <location>
        <begin position="1"/>
        <end position="12"/>
    </location>
</feature>
<name>A0AAV6MH65_9ROSI</name>
<sequence>MEGGLKKRKGRRKTESNQPNTWAVEIGRPNHLLAEPEPTWSHVAGHNLLVRGHVLVSFDCIVNAIQLRRAGGGFRKWTSADSSSLVNVTASSTKETEREETPRVKAPIINSALLVVFFPEVENNNA</sequence>